<organism evidence="2 3">
    <name type="scientific">Rhodococcus phage Trogglehumper</name>
    <dbReference type="NCBI Taxonomy" id="3038381"/>
    <lineage>
        <taxon>Viruses</taxon>
        <taxon>Duplodnaviria</taxon>
        <taxon>Heunggongvirae</taxon>
        <taxon>Uroviricota</taxon>
        <taxon>Caudoviricetes</taxon>
        <taxon>Caudoviricetes incertae sedis</taxon>
        <taxon>Trogglehumpervirus</taxon>
        <taxon>Trogglehumpervirus trogglehumper</taxon>
    </lineage>
</organism>
<gene>
    <name evidence="2" type="primary">18</name>
    <name evidence="2" type="ORF">SEA_TROGGLEHUMPER_18</name>
</gene>
<dbReference type="Proteomes" id="UP001242841">
    <property type="component" value="Segment"/>
</dbReference>
<feature type="region of interest" description="Disordered" evidence="1">
    <location>
        <begin position="55"/>
        <end position="85"/>
    </location>
</feature>
<sequence>MPAPLSNKERRKIQTLERHMELLRRAIEHPVSPKQLSFDRELLGALKWATEWVRTHNSHHHPQPSQPRSTHARTESKPSEPRIRW</sequence>
<keyword evidence="3" id="KW-1185">Reference proteome</keyword>
<feature type="compositionally biased region" description="Basic and acidic residues" evidence="1">
    <location>
        <begin position="72"/>
        <end position="85"/>
    </location>
</feature>
<dbReference type="EMBL" id="OQ709222">
    <property type="protein sequence ID" value="WGH22007.1"/>
    <property type="molecule type" value="Genomic_DNA"/>
</dbReference>
<reference evidence="2" key="1">
    <citation type="submission" date="2023-03" db="EMBL/GenBank/DDBJ databases">
        <authorList>
            <person name="Aguilar E."/>
            <person name="Antigua R."/>
            <person name="Antonino C."/>
            <person name="Bisram R."/>
            <person name="Chen J."/>
            <person name="Davilmar B."/>
            <person name="Del R.K."/>
            <person name="Germosen J."/>
            <person name="Hernandez J."/>
            <person name="Kelloggs L."/>
            <person name="Lema C."/>
            <person name="Li J."/>
            <person name="Melendez A."/>
            <person name="Mohammed I."/>
            <person name="Ryan A."/>
            <person name="Singh S."/>
            <person name="Tariq H."/>
            <person name="Golebiewska U.P."/>
            <person name="Russell D.A."/>
            <person name="Jacobs-Sera D."/>
            <person name="Hatfull G.F."/>
        </authorList>
    </citation>
    <scope>NUCLEOTIDE SEQUENCE</scope>
</reference>
<name>A0AAF0GPG0_9CAUD</name>
<protein>
    <submittedName>
        <fullName evidence="2">Uncharacterized protein</fullName>
    </submittedName>
</protein>
<proteinExistence type="predicted"/>
<accession>A0AAF0GPG0</accession>
<evidence type="ECO:0000313" key="3">
    <source>
        <dbReference type="Proteomes" id="UP001242841"/>
    </source>
</evidence>
<evidence type="ECO:0000256" key="1">
    <source>
        <dbReference type="SAM" id="MobiDB-lite"/>
    </source>
</evidence>
<evidence type="ECO:0000313" key="2">
    <source>
        <dbReference type="EMBL" id="WGH22007.1"/>
    </source>
</evidence>